<proteinExistence type="predicted"/>
<gene>
    <name evidence="3" type="ORF">H9Q78_13870</name>
</gene>
<organism evidence="3 4">
    <name type="scientific">Qiania dongpingensis</name>
    <dbReference type="NCBI Taxonomy" id="2763669"/>
    <lineage>
        <taxon>Bacteria</taxon>
        <taxon>Bacillati</taxon>
        <taxon>Bacillota</taxon>
        <taxon>Clostridia</taxon>
        <taxon>Lachnospirales</taxon>
        <taxon>Lachnospiraceae</taxon>
        <taxon>Qiania</taxon>
    </lineage>
</organism>
<keyword evidence="4" id="KW-1185">Reference proteome</keyword>
<protein>
    <recommendedName>
        <fullName evidence="2">Streptococcal pilin isopeptide linkage domain-containing protein</fullName>
    </recommendedName>
</protein>
<dbReference type="EMBL" id="CP060634">
    <property type="protein sequence ID" value="QNM05497.1"/>
    <property type="molecule type" value="Genomic_DNA"/>
</dbReference>
<dbReference type="InterPro" id="IPR022464">
    <property type="entry name" value="Strep_pil_isopept_link"/>
</dbReference>
<reference evidence="3 4" key="1">
    <citation type="submission" date="2020-08" db="EMBL/GenBank/DDBJ databases">
        <authorList>
            <person name="Liu C."/>
            <person name="Sun Q."/>
        </authorList>
    </citation>
    <scope>NUCLEOTIDE SEQUENCE [LARGE SCALE GENOMIC DNA]</scope>
    <source>
        <strain evidence="3 4">NSJ-38</strain>
    </source>
</reference>
<evidence type="ECO:0000313" key="3">
    <source>
        <dbReference type="EMBL" id="QNM05497.1"/>
    </source>
</evidence>
<dbReference type="NCBIfam" id="TIGR03786">
    <property type="entry name" value="strep_pil_rpt"/>
    <property type="match status" value="1"/>
</dbReference>
<keyword evidence="1" id="KW-0472">Membrane</keyword>
<evidence type="ECO:0000313" key="4">
    <source>
        <dbReference type="Proteomes" id="UP000515823"/>
    </source>
</evidence>
<keyword evidence="1" id="KW-1133">Transmembrane helix</keyword>
<dbReference type="InterPro" id="IPR038174">
    <property type="entry name" value="Strep_pil_link_sf"/>
</dbReference>
<evidence type="ECO:0000259" key="2">
    <source>
        <dbReference type="Pfam" id="PF12892"/>
    </source>
</evidence>
<dbReference type="Proteomes" id="UP000515823">
    <property type="component" value="Chromosome"/>
</dbReference>
<name>A0A7G9G3W5_9FIRM</name>
<dbReference type="Gene3D" id="2.60.40.3050">
    <property type="match status" value="1"/>
</dbReference>
<accession>A0A7G9G3W5</accession>
<dbReference type="AlphaFoldDB" id="A0A7G9G3W5"/>
<keyword evidence="1" id="KW-0812">Transmembrane</keyword>
<evidence type="ECO:0000256" key="1">
    <source>
        <dbReference type="SAM" id="Phobius"/>
    </source>
</evidence>
<feature type="domain" description="Streptococcal pilin isopeptide linkage" evidence="2">
    <location>
        <begin position="72"/>
        <end position="153"/>
    </location>
</feature>
<dbReference type="RefSeq" id="WP_249302551.1">
    <property type="nucleotide sequence ID" value="NZ_CP060634.1"/>
</dbReference>
<feature type="transmembrane region" description="Helical" evidence="1">
    <location>
        <begin position="183"/>
        <end position="201"/>
    </location>
</feature>
<sequence>MFYNLRKRYMGVLLTSILAVLIFPGRALAEERTCAVFIPVEIVVTGEGAPADEEYRILIEGENVPMPGQMEIILKGGGKVQLGPITYLAPGDYRYRISQMAGNTENFTYDTSVYTVTVRVINDGEAGLSTEIWAVKDESGDKSAEIVFRNSYKKPVIPEQKPTVTPAAQTKTENVKTGDAQNILPWIVAILVSLLATALAVKMKSDHNR</sequence>
<dbReference type="KEGG" id="qdo:H9Q78_13870"/>
<dbReference type="Pfam" id="PF12892">
    <property type="entry name" value="FctA"/>
    <property type="match status" value="1"/>
</dbReference>